<evidence type="ECO:0000313" key="1">
    <source>
        <dbReference type="EMBL" id="GMN48106.1"/>
    </source>
</evidence>
<gene>
    <name evidence="1" type="ORF">TIFTF001_017284</name>
</gene>
<proteinExistence type="predicted"/>
<keyword evidence="2" id="KW-1185">Reference proteome</keyword>
<organism evidence="1 2">
    <name type="scientific">Ficus carica</name>
    <name type="common">Common fig</name>
    <dbReference type="NCBI Taxonomy" id="3494"/>
    <lineage>
        <taxon>Eukaryota</taxon>
        <taxon>Viridiplantae</taxon>
        <taxon>Streptophyta</taxon>
        <taxon>Embryophyta</taxon>
        <taxon>Tracheophyta</taxon>
        <taxon>Spermatophyta</taxon>
        <taxon>Magnoliopsida</taxon>
        <taxon>eudicotyledons</taxon>
        <taxon>Gunneridae</taxon>
        <taxon>Pentapetalae</taxon>
        <taxon>rosids</taxon>
        <taxon>fabids</taxon>
        <taxon>Rosales</taxon>
        <taxon>Moraceae</taxon>
        <taxon>Ficeae</taxon>
        <taxon>Ficus</taxon>
    </lineage>
</organism>
<dbReference type="AlphaFoldDB" id="A0AA88AQG7"/>
<reference evidence="1" key="1">
    <citation type="submission" date="2023-07" db="EMBL/GenBank/DDBJ databases">
        <title>draft genome sequence of fig (Ficus carica).</title>
        <authorList>
            <person name="Takahashi T."/>
            <person name="Nishimura K."/>
        </authorList>
    </citation>
    <scope>NUCLEOTIDE SEQUENCE</scope>
</reference>
<sequence>MEILNLTTLATVATPSETPINVETPPGTPNERLAETDGLYYSNSECSSGDEELSDDDIEKAYQDMYSKWIKLCRMNKKLEDGVVKLT</sequence>
<dbReference type="EMBL" id="BTGU01000027">
    <property type="protein sequence ID" value="GMN48106.1"/>
    <property type="molecule type" value="Genomic_DNA"/>
</dbReference>
<protein>
    <submittedName>
        <fullName evidence="1">Uncharacterized protein</fullName>
    </submittedName>
</protein>
<accession>A0AA88AQG7</accession>
<evidence type="ECO:0000313" key="2">
    <source>
        <dbReference type="Proteomes" id="UP001187192"/>
    </source>
</evidence>
<name>A0AA88AQG7_FICCA</name>
<comment type="caution">
    <text evidence="1">The sequence shown here is derived from an EMBL/GenBank/DDBJ whole genome shotgun (WGS) entry which is preliminary data.</text>
</comment>
<dbReference type="Proteomes" id="UP001187192">
    <property type="component" value="Unassembled WGS sequence"/>
</dbReference>